<dbReference type="OrthoDB" id="116183at2157"/>
<feature type="domain" description="Winged helix DNA-binding" evidence="1">
    <location>
        <begin position="23"/>
        <end position="104"/>
    </location>
</feature>
<dbReference type="RefSeq" id="WP_014867002.1">
    <property type="nucleotide sequence ID" value="NZ_DAIMMY010000012.1"/>
</dbReference>
<sequence>MPDDLITVVEESEDVDSTIISRVRLEILWALSELGEDGATARHLKAGLNLSDGVLYANLKKLVGLGYLRSEKVTLEGKELELYAITREGLLAWQRVRSWLCKLLGCGGELCER</sequence>
<gene>
    <name evidence="2" type="ORF">MMAB1_1407</name>
</gene>
<proteinExistence type="predicted"/>
<dbReference type="Proteomes" id="UP000069850">
    <property type="component" value="Chromosome 1"/>
</dbReference>
<dbReference type="InterPro" id="IPR027395">
    <property type="entry name" value="WH_DNA-bd_dom"/>
</dbReference>
<dbReference type="Pfam" id="PF13601">
    <property type="entry name" value="HTH_34"/>
    <property type="match status" value="1"/>
</dbReference>
<evidence type="ECO:0000259" key="1">
    <source>
        <dbReference type="Pfam" id="PF13601"/>
    </source>
</evidence>
<reference evidence="2 3" key="1">
    <citation type="submission" date="2016-01" db="EMBL/GenBank/DDBJ databases">
        <authorList>
            <person name="Manzoor S."/>
        </authorList>
    </citation>
    <scope>NUCLEOTIDE SEQUENCE [LARGE SCALE GENOMIC DNA]</scope>
    <source>
        <strain evidence="2">Methanoculleus sp MAB1</strain>
    </source>
</reference>
<dbReference type="GeneID" id="13355618"/>
<organism evidence="2 3">
    <name type="scientific">Methanoculleus bourgensis</name>
    <dbReference type="NCBI Taxonomy" id="83986"/>
    <lineage>
        <taxon>Archaea</taxon>
        <taxon>Methanobacteriati</taxon>
        <taxon>Methanobacteriota</taxon>
        <taxon>Stenosarchaea group</taxon>
        <taxon>Methanomicrobia</taxon>
        <taxon>Methanomicrobiales</taxon>
        <taxon>Methanomicrobiaceae</taxon>
        <taxon>Methanoculleus</taxon>
    </lineage>
</organism>
<dbReference type="InterPro" id="IPR036388">
    <property type="entry name" value="WH-like_DNA-bd_sf"/>
</dbReference>
<dbReference type="AlphaFoldDB" id="A0A0X3BL41"/>
<dbReference type="GeneID" id="27137284"/>
<accession>A0A0X3BL41</accession>
<dbReference type="KEGG" id="mema:MMAB1_1407"/>
<dbReference type="SUPFAM" id="SSF46785">
    <property type="entry name" value="Winged helix' DNA-binding domain"/>
    <property type="match status" value="1"/>
</dbReference>
<name>A0A0X3BL41_9EURY</name>
<evidence type="ECO:0000313" key="2">
    <source>
        <dbReference type="EMBL" id="CVK32620.1"/>
    </source>
</evidence>
<protein>
    <recommendedName>
        <fullName evidence="1">Winged helix DNA-binding domain-containing protein</fullName>
    </recommendedName>
</protein>
<dbReference type="InterPro" id="IPR036390">
    <property type="entry name" value="WH_DNA-bd_sf"/>
</dbReference>
<evidence type="ECO:0000313" key="3">
    <source>
        <dbReference type="Proteomes" id="UP000069850"/>
    </source>
</evidence>
<dbReference type="EMBL" id="LT158599">
    <property type="protein sequence ID" value="CVK32620.1"/>
    <property type="molecule type" value="Genomic_DNA"/>
</dbReference>
<dbReference type="Gene3D" id="1.10.10.10">
    <property type="entry name" value="Winged helix-like DNA-binding domain superfamily/Winged helix DNA-binding domain"/>
    <property type="match status" value="1"/>
</dbReference>